<dbReference type="Proteomes" id="UP001278766">
    <property type="component" value="Unassembled WGS sequence"/>
</dbReference>
<reference evidence="3" key="1">
    <citation type="journal article" date="2023" name="Mol. Phylogenet. Evol.">
        <title>Genome-scale phylogeny and comparative genomics of the fungal order Sordariales.</title>
        <authorList>
            <person name="Hensen N."/>
            <person name="Bonometti L."/>
            <person name="Westerberg I."/>
            <person name="Brannstrom I.O."/>
            <person name="Guillou S."/>
            <person name="Cros-Aarteil S."/>
            <person name="Calhoun S."/>
            <person name="Haridas S."/>
            <person name="Kuo A."/>
            <person name="Mondo S."/>
            <person name="Pangilinan J."/>
            <person name="Riley R."/>
            <person name="LaButti K."/>
            <person name="Andreopoulos B."/>
            <person name="Lipzen A."/>
            <person name="Chen C."/>
            <person name="Yan M."/>
            <person name="Daum C."/>
            <person name="Ng V."/>
            <person name="Clum A."/>
            <person name="Steindorff A."/>
            <person name="Ohm R.A."/>
            <person name="Martin F."/>
            <person name="Silar P."/>
            <person name="Natvig D.O."/>
            <person name="Lalanne C."/>
            <person name="Gautier V."/>
            <person name="Ament-Velasquez S.L."/>
            <person name="Kruys A."/>
            <person name="Hutchinson M.I."/>
            <person name="Powell A.J."/>
            <person name="Barry K."/>
            <person name="Miller A.N."/>
            <person name="Grigoriev I.V."/>
            <person name="Debuchy R."/>
            <person name="Gladieux P."/>
            <person name="Hiltunen Thoren M."/>
            <person name="Johannesson H."/>
        </authorList>
    </citation>
    <scope>NUCLEOTIDE SEQUENCE</scope>
    <source>
        <strain evidence="3">CBS 168.71</strain>
    </source>
</reference>
<name>A0AAE0LXQ8_9PEZI</name>
<feature type="region of interest" description="Disordered" evidence="1">
    <location>
        <begin position="73"/>
        <end position="123"/>
    </location>
</feature>
<dbReference type="AlphaFoldDB" id="A0AAE0LXQ8"/>
<reference evidence="3" key="2">
    <citation type="submission" date="2023-06" db="EMBL/GenBank/DDBJ databases">
        <authorList>
            <consortium name="Lawrence Berkeley National Laboratory"/>
            <person name="Haridas S."/>
            <person name="Hensen N."/>
            <person name="Bonometti L."/>
            <person name="Westerberg I."/>
            <person name="Brannstrom I.O."/>
            <person name="Guillou S."/>
            <person name="Cros-Aarteil S."/>
            <person name="Calhoun S."/>
            <person name="Kuo A."/>
            <person name="Mondo S."/>
            <person name="Pangilinan J."/>
            <person name="Riley R."/>
            <person name="Labutti K."/>
            <person name="Andreopoulos B."/>
            <person name="Lipzen A."/>
            <person name="Chen C."/>
            <person name="Yanf M."/>
            <person name="Daum C."/>
            <person name="Ng V."/>
            <person name="Clum A."/>
            <person name="Steindorff A."/>
            <person name="Ohm R."/>
            <person name="Martin F."/>
            <person name="Silar P."/>
            <person name="Natvig D."/>
            <person name="Lalanne C."/>
            <person name="Gautier V."/>
            <person name="Ament-Velasquez S.L."/>
            <person name="Kruys A."/>
            <person name="Hutchinson M.I."/>
            <person name="Powell A.J."/>
            <person name="Barry K."/>
            <person name="Miller A.N."/>
            <person name="Grigoriev I.V."/>
            <person name="Debuchy R."/>
            <person name="Gladieux P."/>
            <person name="Thoren M.H."/>
            <person name="Johannesson H."/>
        </authorList>
    </citation>
    <scope>NUCLEOTIDE SEQUENCE</scope>
    <source>
        <strain evidence="3">CBS 168.71</strain>
    </source>
</reference>
<keyword evidence="2" id="KW-0472">Membrane</keyword>
<feature type="compositionally biased region" description="Basic and acidic residues" evidence="1">
    <location>
        <begin position="426"/>
        <end position="439"/>
    </location>
</feature>
<keyword evidence="4" id="KW-1185">Reference proteome</keyword>
<feature type="transmembrane region" description="Helical" evidence="2">
    <location>
        <begin position="38"/>
        <end position="58"/>
    </location>
</feature>
<accession>A0AAE0LXQ8</accession>
<gene>
    <name evidence="3" type="ORF">B0H64DRAFT_437718</name>
</gene>
<dbReference type="RefSeq" id="XP_062664073.1">
    <property type="nucleotide sequence ID" value="XM_062806283.1"/>
</dbReference>
<feature type="compositionally biased region" description="Low complexity" evidence="1">
    <location>
        <begin position="331"/>
        <end position="347"/>
    </location>
</feature>
<keyword evidence="2" id="KW-0812">Transmembrane</keyword>
<dbReference type="GeneID" id="87843231"/>
<feature type="compositionally biased region" description="Polar residues" evidence="1">
    <location>
        <begin position="83"/>
        <end position="98"/>
    </location>
</feature>
<protein>
    <submittedName>
        <fullName evidence="3">Uncharacterized protein</fullName>
    </submittedName>
</protein>
<feature type="region of interest" description="Disordered" evidence="1">
    <location>
        <begin position="303"/>
        <end position="477"/>
    </location>
</feature>
<feature type="compositionally biased region" description="Pro residues" evidence="1">
    <location>
        <begin position="413"/>
        <end position="423"/>
    </location>
</feature>
<keyword evidence="2" id="KW-1133">Transmembrane helix</keyword>
<sequence>MAPQFPAPGLSRREVVDGSFSNPTSTLQRRDKGNSKQIQIIVIVLGSVALAILFIIILRQFYQRYISRKHAYQQAGNDDDHPNTLQINRPSQSSSQNDRSTETRSQTTTEGGTPGVDRNTSVRSVMTLPVYRSKAIDGEQVLGREGERDGIDVVVEMRTAEEEEALRDEEMEALYQIRAARRRQIAEREERRRQRQQAREAHDVVALRDLRDQTRGSASRNTSEIEDLRGEHDRIRGTRQRAVSSVSYADVGIARADGTRVRANSTESTERVGLLSDTASIAADSHSLFRRRDRSASATLSIDTSLTAHGRPDSPAALTTGGSSGGVYSLASAGGRARSRSRASSAATTPRIPTPSPGRSTTPHAGSPPEIIEPEDADMGDMAMPPPGYDEVSLDDITPMHSRRNSDVSRPVSPYPDPPPDYPGPGERRNQRLSTHMEDLAAAAQGGEGGRGGAQRLPSLRLDQVPQIVIEPSSARP</sequence>
<comment type="caution">
    <text evidence="3">The sequence shown here is derived from an EMBL/GenBank/DDBJ whole genome shotgun (WGS) entry which is preliminary data.</text>
</comment>
<feature type="region of interest" description="Disordered" evidence="1">
    <location>
        <begin position="1"/>
        <end position="32"/>
    </location>
</feature>
<evidence type="ECO:0000256" key="2">
    <source>
        <dbReference type="SAM" id="Phobius"/>
    </source>
</evidence>
<proteinExistence type="predicted"/>
<dbReference type="EMBL" id="JAUEPN010000001">
    <property type="protein sequence ID" value="KAK3300559.1"/>
    <property type="molecule type" value="Genomic_DNA"/>
</dbReference>
<evidence type="ECO:0000313" key="4">
    <source>
        <dbReference type="Proteomes" id="UP001278766"/>
    </source>
</evidence>
<organism evidence="3 4">
    <name type="scientific">Chaetomium fimeti</name>
    <dbReference type="NCBI Taxonomy" id="1854472"/>
    <lineage>
        <taxon>Eukaryota</taxon>
        <taxon>Fungi</taxon>
        <taxon>Dikarya</taxon>
        <taxon>Ascomycota</taxon>
        <taxon>Pezizomycotina</taxon>
        <taxon>Sordariomycetes</taxon>
        <taxon>Sordariomycetidae</taxon>
        <taxon>Sordariales</taxon>
        <taxon>Chaetomiaceae</taxon>
        <taxon>Chaetomium</taxon>
    </lineage>
</organism>
<evidence type="ECO:0000313" key="3">
    <source>
        <dbReference type="EMBL" id="KAK3300559.1"/>
    </source>
</evidence>
<evidence type="ECO:0000256" key="1">
    <source>
        <dbReference type="SAM" id="MobiDB-lite"/>
    </source>
</evidence>